<dbReference type="PROSITE" id="PS50048">
    <property type="entry name" value="ZN2_CY6_FUNGAL_2"/>
    <property type="match status" value="1"/>
</dbReference>
<dbReference type="EMBL" id="MU002288">
    <property type="protein sequence ID" value="KAF2787703.1"/>
    <property type="molecule type" value="Genomic_DNA"/>
</dbReference>
<evidence type="ECO:0000313" key="10">
    <source>
        <dbReference type="Proteomes" id="UP000799757"/>
    </source>
</evidence>
<feature type="compositionally biased region" description="Polar residues" evidence="7">
    <location>
        <begin position="113"/>
        <end position="126"/>
    </location>
</feature>
<keyword evidence="6" id="KW-0539">Nucleus</keyword>
<evidence type="ECO:0000256" key="7">
    <source>
        <dbReference type="SAM" id="MobiDB-lite"/>
    </source>
</evidence>
<dbReference type="CDD" id="cd00067">
    <property type="entry name" value="GAL4"/>
    <property type="match status" value="1"/>
</dbReference>
<dbReference type="InterPro" id="IPR036864">
    <property type="entry name" value="Zn2-C6_fun-type_DNA-bd_sf"/>
</dbReference>
<organism evidence="9 10">
    <name type="scientific">Melanomma pulvis-pyrius CBS 109.77</name>
    <dbReference type="NCBI Taxonomy" id="1314802"/>
    <lineage>
        <taxon>Eukaryota</taxon>
        <taxon>Fungi</taxon>
        <taxon>Dikarya</taxon>
        <taxon>Ascomycota</taxon>
        <taxon>Pezizomycotina</taxon>
        <taxon>Dothideomycetes</taxon>
        <taxon>Pleosporomycetidae</taxon>
        <taxon>Pleosporales</taxon>
        <taxon>Melanommataceae</taxon>
        <taxon>Melanomma</taxon>
    </lineage>
</organism>
<evidence type="ECO:0000256" key="4">
    <source>
        <dbReference type="ARBA" id="ARBA00023125"/>
    </source>
</evidence>
<keyword evidence="5" id="KW-0804">Transcription</keyword>
<protein>
    <recommendedName>
        <fullName evidence="8">Zn(2)-C6 fungal-type domain-containing protein</fullName>
    </recommendedName>
</protein>
<evidence type="ECO:0000259" key="8">
    <source>
        <dbReference type="PROSITE" id="PS50048"/>
    </source>
</evidence>
<feature type="compositionally biased region" description="Polar residues" evidence="7">
    <location>
        <begin position="60"/>
        <end position="83"/>
    </location>
</feature>
<accession>A0A6A6WUS4</accession>
<feature type="compositionally biased region" description="Polar residues" evidence="7">
    <location>
        <begin position="219"/>
        <end position="235"/>
    </location>
</feature>
<keyword evidence="10" id="KW-1185">Reference proteome</keyword>
<keyword evidence="2" id="KW-0862">Zinc</keyword>
<dbReference type="GO" id="GO:0008270">
    <property type="term" value="F:zinc ion binding"/>
    <property type="evidence" value="ECO:0007669"/>
    <property type="project" value="InterPro"/>
</dbReference>
<dbReference type="PROSITE" id="PS00463">
    <property type="entry name" value="ZN2_CY6_FUNGAL_1"/>
    <property type="match status" value="1"/>
</dbReference>
<dbReference type="PANTHER" id="PTHR36206">
    <property type="entry name" value="ASPERCRYPTIN BIOSYNTHESIS CLUSTER-SPECIFIC TRANSCRIPTION REGULATOR ATNN-RELATED"/>
    <property type="match status" value="1"/>
</dbReference>
<evidence type="ECO:0000256" key="3">
    <source>
        <dbReference type="ARBA" id="ARBA00023015"/>
    </source>
</evidence>
<dbReference type="AlphaFoldDB" id="A0A6A6WUS4"/>
<dbReference type="Pfam" id="PF00172">
    <property type="entry name" value="Zn_clus"/>
    <property type="match status" value="1"/>
</dbReference>
<keyword evidence="4" id="KW-0238">DNA-binding</keyword>
<dbReference type="Gene3D" id="4.10.240.10">
    <property type="entry name" value="Zn(2)-C6 fungal-type DNA-binding domain"/>
    <property type="match status" value="1"/>
</dbReference>
<feature type="domain" description="Zn(2)-C6 fungal-type" evidence="8">
    <location>
        <begin position="265"/>
        <end position="293"/>
    </location>
</feature>
<evidence type="ECO:0000256" key="5">
    <source>
        <dbReference type="ARBA" id="ARBA00023163"/>
    </source>
</evidence>
<feature type="region of interest" description="Disordered" evidence="7">
    <location>
        <begin position="33"/>
        <end position="258"/>
    </location>
</feature>
<feature type="compositionally biased region" description="Polar residues" evidence="7">
    <location>
        <begin position="164"/>
        <end position="175"/>
    </location>
</feature>
<keyword evidence="1" id="KW-0479">Metal-binding</keyword>
<feature type="compositionally biased region" description="Basic and acidic residues" evidence="7">
    <location>
        <begin position="181"/>
        <end position="202"/>
    </location>
</feature>
<gene>
    <name evidence="9" type="ORF">K505DRAFT_122973</name>
</gene>
<dbReference type="InterPro" id="IPR052360">
    <property type="entry name" value="Transcr_Regulatory_Proteins"/>
</dbReference>
<dbReference type="GO" id="GO:0003677">
    <property type="term" value="F:DNA binding"/>
    <property type="evidence" value="ECO:0007669"/>
    <property type="project" value="UniProtKB-KW"/>
</dbReference>
<dbReference type="GO" id="GO:0000981">
    <property type="term" value="F:DNA-binding transcription factor activity, RNA polymerase II-specific"/>
    <property type="evidence" value="ECO:0007669"/>
    <property type="project" value="InterPro"/>
</dbReference>
<evidence type="ECO:0000256" key="2">
    <source>
        <dbReference type="ARBA" id="ARBA00022833"/>
    </source>
</evidence>
<dbReference type="PANTHER" id="PTHR36206:SF12">
    <property type="entry name" value="ASPERCRYPTIN BIOSYNTHESIS CLUSTER-SPECIFIC TRANSCRIPTION REGULATOR ATNN-RELATED"/>
    <property type="match status" value="1"/>
</dbReference>
<evidence type="ECO:0000313" key="9">
    <source>
        <dbReference type="EMBL" id="KAF2787703.1"/>
    </source>
</evidence>
<name>A0A6A6WUS4_9PLEO</name>
<dbReference type="Proteomes" id="UP000799757">
    <property type="component" value="Unassembled WGS sequence"/>
</dbReference>
<dbReference type="SUPFAM" id="SSF57701">
    <property type="entry name" value="Zn2/Cys6 DNA-binding domain"/>
    <property type="match status" value="1"/>
</dbReference>
<dbReference type="InterPro" id="IPR001138">
    <property type="entry name" value="Zn2Cys6_DnaBD"/>
</dbReference>
<dbReference type="SMART" id="SM00066">
    <property type="entry name" value="GAL4"/>
    <property type="match status" value="1"/>
</dbReference>
<feature type="compositionally biased region" description="Basic and acidic residues" evidence="7">
    <location>
        <begin position="135"/>
        <end position="163"/>
    </location>
</feature>
<keyword evidence="3" id="KW-0805">Transcription regulation</keyword>
<feature type="region of interest" description="Disordered" evidence="7">
    <location>
        <begin position="303"/>
        <end position="343"/>
    </location>
</feature>
<sequence length="343" mass="38367">MMPSMVHAPIMNNVGYMLKEKSGDAVVSAFTAVNGRTSPPSPRRLTDTNVNTNANTTANPITVETNHVRSLSRPTPIQTQAQNAPLPGRDEWASGPRVSENGHRNGHQNGHHSVSSSLSDQDTAQHSPGKRKRSISTDDVHSYHSPDGTVRRRLDSYAPRDDSPPNSAMERSQQRPLPPMDRVDRVDRADHDRNWQRRESQDMPHANYSNSHRRDSQDMETSPDSVNPRPSSQMGNLDGVETTRAGVQVDPKKRKRQFANRTKTGCGTCRRRKKKCDEGKPECINCTRGGFICEGYANKVPWPKNGTTKSHPPLQAKDRFPAESQGQLYHKYDRPTDTLLNHS</sequence>
<evidence type="ECO:0000256" key="1">
    <source>
        <dbReference type="ARBA" id="ARBA00022723"/>
    </source>
</evidence>
<dbReference type="OrthoDB" id="25818at2759"/>
<proteinExistence type="predicted"/>
<evidence type="ECO:0000256" key="6">
    <source>
        <dbReference type="ARBA" id="ARBA00023242"/>
    </source>
</evidence>
<reference evidence="9" key="1">
    <citation type="journal article" date="2020" name="Stud. Mycol.">
        <title>101 Dothideomycetes genomes: a test case for predicting lifestyles and emergence of pathogens.</title>
        <authorList>
            <person name="Haridas S."/>
            <person name="Albert R."/>
            <person name="Binder M."/>
            <person name="Bloem J."/>
            <person name="Labutti K."/>
            <person name="Salamov A."/>
            <person name="Andreopoulos B."/>
            <person name="Baker S."/>
            <person name="Barry K."/>
            <person name="Bills G."/>
            <person name="Bluhm B."/>
            <person name="Cannon C."/>
            <person name="Castanera R."/>
            <person name="Culley D."/>
            <person name="Daum C."/>
            <person name="Ezra D."/>
            <person name="Gonzalez J."/>
            <person name="Henrissat B."/>
            <person name="Kuo A."/>
            <person name="Liang C."/>
            <person name="Lipzen A."/>
            <person name="Lutzoni F."/>
            <person name="Magnuson J."/>
            <person name="Mondo S."/>
            <person name="Nolan M."/>
            <person name="Ohm R."/>
            <person name="Pangilinan J."/>
            <person name="Park H.-J."/>
            <person name="Ramirez L."/>
            <person name="Alfaro M."/>
            <person name="Sun H."/>
            <person name="Tritt A."/>
            <person name="Yoshinaga Y."/>
            <person name="Zwiers L.-H."/>
            <person name="Turgeon B."/>
            <person name="Goodwin S."/>
            <person name="Spatafora J."/>
            <person name="Crous P."/>
            <person name="Grigoriev I."/>
        </authorList>
    </citation>
    <scope>NUCLEOTIDE SEQUENCE</scope>
    <source>
        <strain evidence="9">CBS 109.77</strain>
    </source>
</reference>
<feature type="compositionally biased region" description="Low complexity" evidence="7">
    <location>
        <begin position="47"/>
        <end position="59"/>
    </location>
</feature>